<keyword evidence="3 4" id="KW-0234">DNA repair</keyword>
<evidence type="ECO:0000256" key="2">
    <source>
        <dbReference type="ARBA" id="ARBA00022763"/>
    </source>
</evidence>
<accession>A0A9X2JK68</accession>
<dbReference type="GO" id="GO:0005524">
    <property type="term" value="F:ATP binding"/>
    <property type="evidence" value="ECO:0007669"/>
    <property type="project" value="InterPro"/>
</dbReference>
<keyword evidence="7" id="KW-0540">Nuclease</keyword>
<dbReference type="PROSITE" id="PS00058">
    <property type="entry name" value="DNA_MISMATCH_REPAIR_1"/>
    <property type="match status" value="1"/>
</dbReference>
<dbReference type="InterPro" id="IPR014790">
    <property type="entry name" value="MutL_C"/>
</dbReference>
<dbReference type="Proteomes" id="UP001139006">
    <property type="component" value="Unassembled WGS sequence"/>
</dbReference>
<dbReference type="EMBL" id="JAIULA010000002">
    <property type="protein sequence ID" value="MCP0886018.1"/>
    <property type="molecule type" value="Genomic_DNA"/>
</dbReference>
<dbReference type="GO" id="GO:0032300">
    <property type="term" value="C:mismatch repair complex"/>
    <property type="evidence" value="ECO:0007669"/>
    <property type="project" value="InterPro"/>
</dbReference>
<dbReference type="InterPro" id="IPR014762">
    <property type="entry name" value="DNA_mismatch_repair_CS"/>
</dbReference>
<keyword evidence="8" id="KW-1185">Reference proteome</keyword>
<keyword evidence="2 4" id="KW-0227">DNA damage</keyword>
<keyword evidence="7" id="KW-0378">Hydrolase</keyword>
<dbReference type="InterPro" id="IPR020568">
    <property type="entry name" value="Ribosomal_Su5_D2-typ_SF"/>
</dbReference>
<gene>
    <name evidence="4 7" type="primary">mutL</name>
    <name evidence="7" type="ORF">LB941_01545</name>
</gene>
<organism evidence="7 8">
    <name type="scientific">Ligilactobacillus ubinensis</name>
    <dbReference type="NCBI Taxonomy" id="2876789"/>
    <lineage>
        <taxon>Bacteria</taxon>
        <taxon>Bacillati</taxon>
        <taxon>Bacillota</taxon>
        <taxon>Bacilli</taxon>
        <taxon>Lactobacillales</taxon>
        <taxon>Lactobacillaceae</taxon>
        <taxon>Ligilactobacillus</taxon>
    </lineage>
</organism>
<dbReference type="CDD" id="cd16926">
    <property type="entry name" value="HATPase_MutL-MLH-PMS-like"/>
    <property type="match status" value="1"/>
</dbReference>
<dbReference type="GO" id="GO:0030983">
    <property type="term" value="F:mismatched DNA binding"/>
    <property type="evidence" value="ECO:0007669"/>
    <property type="project" value="InterPro"/>
</dbReference>
<dbReference type="SUPFAM" id="SSF118116">
    <property type="entry name" value="DNA mismatch repair protein MutL"/>
    <property type="match status" value="1"/>
</dbReference>
<dbReference type="Pfam" id="PF08676">
    <property type="entry name" value="MutL_C"/>
    <property type="match status" value="1"/>
</dbReference>
<dbReference type="InterPro" id="IPR013507">
    <property type="entry name" value="DNA_mismatch_S5_2-like"/>
</dbReference>
<dbReference type="PANTHER" id="PTHR10073:SF12">
    <property type="entry name" value="DNA MISMATCH REPAIR PROTEIN MLH1"/>
    <property type="match status" value="1"/>
</dbReference>
<dbReference type="Gene3D" id="3.30.230.10">
    <property type="match status" value="1"/>
</dbReference>
<dbReference type="Pfam" id="PF01119">
    <property type="entry name" value="DNA_mis_repair"/>
    <property type="match status" value="1"/>
</dbReference>
<dbReference type="GO" id="GO:0004519">
    <property type="term" value="F:endonuclease activity"/>
    <property type="evidence" value="ECO:0007669"/>
    <property type="project" value="UniProtKB-KW"/>
</dbReference>
<dbReference type="InterPro" id="IPR038973">
    <property type="entry name" value="MutL/Mlh/Pms-like"/>
</dbReference>
<protein>
    <recommendedName>
        <fullName evidence="4">DNA mismatch repair protein MutL</fullName>
    </recommendedName>
</protein>
<feature type="domain" description="MutL C-terminal dimerisation" evidence="5">
    <location>
        <begin position="458"/>
        <end position="600"/>
    </location>
</feature>
<dbReference type="AlphaFoldDB" id="A0A9X2JK68"/>
<dbReference type="GO" id="GO:0140664">
    <property type="term" value="F:ATP-dependent DNA damage sensor activity"/>
    <property type="evidence" value="ECO:0007669"/>
    <property type="project" value="InterPro"/>
</dbReference>
<dbReference type="InterPro" id="IPR037198">
    <property type="entry name" value="MutL_C_sf"/>
</dbReference>
<evidence type="ECO:0000259" key="5">
    <source>
        <dbReference type="SMART" id="SM00853"/>
    </source>
</evidence>
<dbReference type="InterPro" id="IPR042120">
    <property type="entry name" value="MutL_C_dimsub"/>
</dbReference>
<dbReference type="Gene3D" id="3.30.1540.20">
    <property type="entry name" value="MutL, C-terminal domain, dimerisation subdomain"/>
    <property type="match status" value="1"/>
</dbReference>
<dbReference type="InterPro" id="IPR042121">
    <property type="entry name" value="MutL_C_regsub"/>
</dbReference>
<dbReference type="GO" id="GO:0006298">
    <property type="term" value="P:mismatch repair"/>
    <property type="evidence" value="ECO:0007669"/>
    <property type="project" value="UniProtKB-UniRule"/>
</dbReference>
<evidence type="ECO:0000256" key="3">
    <source>
        <dbReference type="ARBA" id="ARBA00023204"/>
    </source>
</evidence>
<dbReference type="GO" id="GO:0016887">
    <property type="term" value="F:ATP hydrolysis activity"/>
    <property type="evidence" value="ECO:0007669"/>
    <property type="project" value="InterPro"/>
</dbReference>
<dbReference type="Gene3D" id="3.30.1370.100">
    <property type="entry name" value="MutL, C-terminal domain, regulatory subdomain"/>
    <property type="match status" value="1"/>
</dbReference>
<dbReference type="RefSeq" id="WP_253358916.1">
    <property type="nucleotide sequence ID" value="NZ_JAIULA010000002.1"/>
</dbReference>
<dbReference type="HAMAP" id="MF_00149">
    <property type="entry name" value="DNA_mis_repair"/>
    <property type="match status" value="1"/>
</dbReference>
<proteinExistence type="inferred from homology"/>
<dbReference type="NCBIfam" id="TIGR00585">
    <property type="entry name" value="mutl"/>
    <property type="match status" value="1"/>
</dbReference>
<evidence type="ECO:0000256" key="1">
    <source>
        <dbReference type="ARBA" id="ARBA00006082"/>
    </source>
</evidence>
<dbReference type="SUPFAM" id="SSF55874">
    <property type="entry name" value="ATPase domain of HSP90 chaperone/DNA topoisomerase II/histidine kinase"/>
    <property type="match status" value="1"/>
</dbReference>
<dbReference type="InterPro" id="IPR014721">
    <property type="entry name" value="Ribsml_uS5_D2-typ_fold_subgr"/>
</dbReference>
<evidence type="ECO:0000313" key="7">
    <source>
        <dbReference type="EMBL" id="MCP0886018.1"/>
    </source>
</evidence>
<evidence type="ECO:0000256" key="4">
    <source>
        <dbReference type="HAMAP-Rule" id="MF_00149"/>
    </source>
</evidence>
<evidence type="ECO:0000259" key="6">
    <source>
        <dbReference type="SMART" id="SM01340"/>
    </source>
</evidence>
<dbReference type="InterPro" id="IPR020667">
    <property type="entry name" value="DNA_mismatch_repair_MutL"/>
</dbReference>
<dbReference type="InterPro" id="IPR002099">
    <property type="entry name" value="MutL/Mlh/PMS"/>
</dbReference>
<evidence type="ECO:0000313" key="8">
    <source>
        <dbReference type="Proteomes" id="UP001139006"/>
    </source>
</evidence>
<dbReference type="SMART" id="SM00853">
    <property type="entry name" value="MutL_C"/>
    <property type="match status" value="1"/>
</dbReference>
<dbReference type="PANTHER" id="PTHR10073">
    <property type="entry name" value="DNA MISMATCH REPAIR PROTEIN MLH, PMS, MUTL"/>
    <property type="match status" value="1"/>
</dbReference>
<dbReference type="SMART" id="SM01340">
    <property type="entry name" value="DNA_mis_repair"/>
    <property type="match status" value="1"/>
</dbReference>
<comment type="similarity">
    <text evidence="1 4">Belongs to the DNA mismatch repair MutL/HexB family.</text>
</comment>
<dbReference type="Pfam" id="PF13589">
    <property type="entry name" value="HATPase_c_3"/>
    <property type="match status" value="1"/>
</dbReference>
<dbReference type="FunFam" id="3.30.1370.100:FF:000004">
    <property type="entry name" value="DNA mismatch repair endonuclease MutL"/>
    <property type="match status" value="1"/>
</dbReference>
<keyword evidence="7" id="KW-0255">Endonuclease</keyword>
<dbReference type="CDD" id="cd00782">
    <property type="entry name" value="MutL_Trans"/>
    <property type="match status" value="1"/>
</dbReference>
<dbReference type="NCBIfam" id="NF000950">
    <property type="entry name" value="PRK00095.1-3"/>
    <property type="match status" value="1"/>
</dbReference>
<feature type="domain" description="DNA mismatch repair protein S5" evidence="6">
    <location>
        <begin position="209"/>
        <end position="327"/>
    </location>
</feature>
<name>A0A9X2JK68_9LACO</name>
<dbReference type="SUPFAM" id="SSF54211">
    <property type="entry name" value="Ribosomal protein S5 domain 2-like"/>
    <property type="match status" value="1"/>
</dbReference>
<comment type="caution">
    <text evidence="7">The sequence shown here is derived from an EMBL/GenBank/DDBJ whole genome shotgun (WGS) entry which is preliminary data.</text>
</comment>
<sequence>MGQIHELSDILADQIAAGEVVERPASVVKELVENAIDAKSTQIDVTVEDAGLTTIKVSDNGIGILHDDVKLAFRRHATSKINSRTDLFKVKTLGFRGEALPSIVSVADVTLQTANKTELEGTAIHIKGGEIKSTKPCASRVGTTITVRDLFFNTPARLKYLSSLPTELANISDIINRLALSHTDIAFSLSNNGKVLIKTAGNGNLQQVIGTIYGISSARQMVSFNGKDLDFTINGFISLPKLTRASRNYISLLINGRYIKNYKLTKALIAGYGSKLMVGRYPFAVVNIQLDPLLVDVNVHPTKQEVRISKEDELSELLTQSIAKRLEQENLIPNGLLNLNSKKRENFDFKQLEVNLNETANNYKAITTDTDETRKAVNNALLGVDLEAVSEKVSLNNAKPIMITDKKQLLSSTVKSWDKKYQAEKVNPPKAEVTLETSEKQGEEATEVKAERFPTLRYIGQMHGTYLLAENEAGLYIVDQHAAQERIKYEYYRREIGKVGISQQSLLIPIVLSYPTPEALKIEEHLPDLKELGIVLEDFGKNTYIVHQHPAWFKQGQESDIIKEMIDFFLQDKNLTVAKFREKTAIMMSCKRSIKANHHLDDKQAEDLLQQLKECENPFNCPHGRPTVITLSPKDLEHMFKRIQDPHQSLESEL</sequence>
<dbReference type="InterPro" id="IPR036890">
    <property type="entry name" value="HATPase_C_sf"/>
</dbReference>
<dbReference type="Gene3D" id="3.30.565.10">
    <property type="entry name" value="Histidine kinase-like ATPase, C-terminal domain"/>
    <property type="match status" value="1"/>
</dbReference>
<dbReference type="FunFam" id="3.30.565.10:FF:000003">
    <property type="entry name" value="DNA mismatch repair endonuclease MutL"/>
    <property type="match status" value="1"/>
</dbReference>
<reference evidence="7 8" key="1">
    <citation type="journal article" date="2023" name="Int. J. Syst. Evol. Microbiol.">
        <title>Ligilactobacillus ubinensis sp. nov., a novel species isolated from the wild ferment of a durian fruit (Durio zibethinus).</title>
        <authorList>
            <person name="Heng Y.C."/>
            <person name="Menon N."/>
            <person name="Chen B."/>
            <person name="Loo B.Z.L."/>
            <person name="Wong G.W.J."/>
            <person name="Lim A.C.H."/>
            <person name="Silvaraju S."/>
            <person name="Kittelmann S."/>
        </authorList>
    </citation>
    <scope>NUCLEOTIDE SEQUENCE [LARGE SCALE GENOMIC DNA]</scope>
    <source>
        <strain evidence="7 8">WILCCON 0076</strain>
    </source>
</reference>
<comment type="function">
    <text evidence="4">This protein is involved in the repair of mismatches in DNA. It is required for dam-dependent methyl-directed DNA mismatch repair. May act as a 'molecular matchmaker', a protein that promotes the formation of a stable complex between two or more DNA-binding proteins in an ATP-dependent manner without itself being part of a final effector complex.</text>
</comment>